<reference evidence="1" key="1">
    <citation type="submission" date="2021-03" db="EMBL/GenBank/DDBJ databases">
        <authorList>
            <person name="Bekaert M."/>
        </authorList>
    </citation>
    <scope>NUCLEOTIDE SEQUENCE</scope>
</reference>
<gene>
    <name evidence="1" type="ORF">MEDL_52503</name>
</gene>
<dbReference type="GO" id="GO:0004591">
    <property type="term" value="F:oxoglutarate dehydrogenase (succinyl-transferring) activity"/>
    <property type="evidence" value="ECO:0007669"/>
    <property type="project" value="UniProtKB-EC"/>
</dbReference>
<proteinExistence type="predicted"/>
<evidence type="ECO:0000313" key="2">
    <source>
        <dbReference type="Proteomes" id="UP000683360"/>
    </source>
</evidence>
<comment type="caution">
    <text evidence="1">The sequence shown here is derived from an EMBL/GenBank/DDBJ whole genome shotgun (WGS) entry which is preliminary data.</text>
</comment>
<keyword evidence="2" id="KW-1185">Reference proteome</keyword>
<accession>A0A8S3UBY9</accession>
<name>A0A8S3UBY9_MYTED</name>
<keyword evidence="1" id="KW-0560">Oxidoreductase</keyword>
<organism evidence="1 2">
    <name type="scientific">Mytilus edulis</name>
    <name type="common">Blue mussel</name>
    <dbReference type="NCBI Taxonomy" id="6550"/>
    <lineage>
        <taxon>Eukaryota</taxon>
        <taxon>Metazoa</taxon>
        <taxon>Spiralia</taxon>
        <taxon>Lophotrochozoa</taxon>
        <taxon>Mollusca</taxon>
        <taxon>Bivalvia</taxon>
        <taxon>Autobranchia</taxon>
        <taxon>Pteriomorphia</taxon>
        <taxon>Mytilida</taxon>
        <taxon>Mytiloidea</taxon>
        <taxon>Mytilidae</taxon>
        <taxon>Mytilinae</taxon>
        <taxon>Mytilus</taxon>
    </lineage>
</organism>
<sequence length="153" mass="17158">MESQDLFPVIKDVKYCQSIFLDSLEAFETYTFDFIVTEARPLYGQIYIIFSTPEGTETRLQVNMQFSINKPLLVFTPATLNDTIVRGTQKILEVNVHNEGKVAAKNVTVSLPNDSRLSLVCFATVGSLDSNVNNYGITIAPNENSHDVFSYHI</sequence>
<dbReference type="Proteomes" id="UP000683360">
    <property type="component" value="Unassembled WGS sequence"/>
</dbReference>
<dbReference type="EC" id="1.2.4.2" evidence="1"/>
<dbReference type="EMBL" id="CAJPWZ010002550">
    <property type="protein sequence ID" value="CAG2240194.1"/>
    <property type="molecule type" value="Genomic_DNA"/>
</dbReference>
<evidence type="ECO:0000313" key="1">
    <source>
        <dbReference type="EMBL" id="CAG2240194.1"/>
    </source>
</evidence>
<dbReference type="AlphaFoldDB" id="A0A8S3UBY9"/>
<protein>
    <submittedName>
        <fullName evidence="1">OGDH</fullName>
        <ecNumber evidence="1">1.2.4.2</ecNumber>
    </submittedName>
</protein>